<proteinExistence type="predicted"/>
<accession>A0A318NB57</accession>
<name>A0A318NB57_9ACTN</name>
<protein>
    <recommendedName>
        <fullName evidence="3">PBS lyase</fullName>
    </recommendedName>
</protein>
<dbReference type="InterPro" id="IPR016024">
    <property type="entry name" value="ARM-type_fold"/>
</dbReference>
<reference evidence="1 2" key="1">
    <citation type="submission" date="2018-03" db="EMBL/GenBank/DDBJ databases">
        <title>Bioinformatic expansion and discovery of thiopeptide antibiotics.</title>
        <authorList>
            <person name="Schwalen C.J."/>
            <person name="Hudson G.A."/>
            <person name="Mitchell D.A."/>
        </authorList>
    </citation>
    <scope>NUCLEOTIDE SEQUENCE [LARGE SCALE GENOMIC DNA]</scope>
    <source>
        <strain evidence="1 2">NRRL 8041</strain>
    </source>
</reference>
<dbReference type="Gene3D" id="1.25.10.10">
    <property type="entry name" value="Leucine-rich Repeat Variant"/>
    <property type="match status" value="2"/>
</dbReference>
<dbReference type="AlphaFoldDB" id="A0A318NB57"/>
<gene>
    <name evidence="1" type="ORF">C7C45_31845</name>
</gene>
<dbReference type="InterPro" id="IPR011989">
    <property type="entry name" value="ARM-like"/>
</dbReference>
<dbReference type="SUPFAM" id="SSF48371">
    <property type="entry name" value="ARM repeat"/>
    <property type="match status" value="1"/>
</dbReference>
<keyword evidence="2" id="KW-1185">Reference proteome</keyword>
<comment type="caution">
    <text evidence="1">The sequence shown here is derived from an EMBL/GenBank/DDBJ whole genome shotgun (WGS) entry which is preliminary data.</text>
</comment>
<evidence type="ECO:0000313" key="2">
    <source>
        <dbReference type="Proteomes" id="UP000248333"/>
    </source>
</evidence>
<sequence>MTRRLLTFTTDRRLSARRIIFELLHQLCFENSHWPPVADAAESALNDVDPQVRRTAATLLVGTVEPDRALSALAASTDPVVRIALVDAIPWSWVAQHQAILERLRSDLVPAIRLLANIAVFSRDDPVAWPALDAAVLADLESCAGVLNGPGSRLEETGGERWARALTGFDREQDCYAWAERLANRSESPEVRLEGVRMALAAMREWRGAPARVTPMLTGLLQDEISEVRSAALHTLAASLTASRIADDELAVLLDDPEFGAVAATALGSVGDHRAVPHLVRLMLSDSDEPRLAEAFKAVARAGADPHAPVAAARQILAALPDSCAPALPMRVLAAFGPAAAAAVPELIARLEGAENDTPDCAIYVLGRIGPAAAAAAALLRQYPTQGATLALLKVTSDRAVADQYLAGRPEQPGRRDGIAPALLTWLAEHDGLTARQHKQLRSLFQAPGFGQLTSAGALWLHDGPAVAAELLEVLPDYLSDDLYGRKALRVLAAMGSHARPILDRLDRFVVSRHRAGMNIGDFDAEMRADEMLHAAVIAARQEIAE</sequence>
<evidence type="ECO:0008006" key="3">
    <source>
        <dbReference type="Google" id="ProtNLM"/>
    </source>
</evidence>
<organism evidence="1 2">
    <name type="scientific">Micromonospora arborensis</name>
    <dbReference type="NCBI Taxonomy" id="2116518"/>
    <lineage>
        <taxon>Bacteria</taxon>
        <taxon>Bacillati</taxon>
        <taxon>Actinomycetota</taxon>
        <taxon>Actinomycetes</taxon>
        <taxon>Micromonosporales</taxon>
        <taxon>Micromonosporaceae</taxon>
        <taxon>Micromonospora</taxon>
    </lineage>
</organism>
<evidence type="ECO:0000313" key="1">
    <source>
        <dbReference type="EMBL" id="PYC63437.1"/>
    </source>
</evidence>
<dbReference type="EMBL" id="PYBV01000062">
    <property type="protein sequence ID" value="PYC63437.1"/>
    <property type="molecule type" value="Genomic_DNA"/>
</dbReference>
<dbReference type="Proteomes" id="UP000248333">
    <property type="component" value="Unassembled WGS sequence"/>
</dbReference>